<keyword evidence="2" id="KW-1185">Reference proteome</keyword>
<dbReference type="EMBL" id="JARBHB010000009">
    <property type="protein sequence ID" value="KAJ8875425.1"/>
    <property type="molecule type" value="Genomic_DNA"/>
</dbReference>
<organism evidence="1 2">
    <name type="scientific">Dryococelus australis</name>
    <dbReference type="NCBI Taxonomy" id="614101"/>
    <lineage>
        <taxon>Eukaryota</taxon>
        <taxon>Metazoa</taxon>
        <taxon>Ecdysozoa</taxon>
        <taxon>Arthropoda</taxon>
        <taxon>Hexapoda</taxon>
        <taxon>Insecta</taxon>
        <taxon>Pterygota</taxon>
        <taxon>Neoptera</taxon>
        <taxon>Polyneoptera</taxon>
        <taxon>Phasmatodea</taxon>
        <taxon>Verophasmatodea</taxon>
        <taxon>Anareolatae</taxon>
        <taxon>Phasmatidae</taxon>
        <taxon>Eurycanthinae</taxon>
        <taxon>Dryococelus</taxon>
    </lineage>
</organism>
<proteinExistence type="predicted"/>
<reference evidence="1 2" key="1">
    <citation type="submission" date="2023-02" db="EMBL/GenBank/DDBJ databases">
        <title>LHISI_Scaffold_Assembly.</title>
        <authorList>
            <person name="Stuart O.P."/>
            <person name="Cleave R."/>
            <person name="Magrath M.J.L."/>
            <person name="Mikheyev A.S."/>
        </authorList>
    </citation>
    <scope>NUCLEOTIDE SEQUENCE [LARGE SCALE GENOMIC DNA]</scope>
    <source>
        <strain evidence="1">Daus_M_001</strain>
        <tissue evidence="1">Leg muscle</tissue>
    </source>
</reference>
<evidence type="ECO:0000313" key="1">
    <source>
        <dbReference type="EMBL" id="KAJ8875425.1"/>
    </source>
</evidence>
<protein>
    <submittedName>
        <fullName evidence="1">Uncharacterized protein</fullName>
    </submittedName>
</protein>
<gene>
    <name evidence="1" type="ORF">PR048_023320</name>
</gene>
<accession>A0ABQ9GTR2</accession>
<dbReference type="Proteomes" id="UP001159363">
    <property type="component" value="Chromosome 8"/>
</dbReference>
<comment type="caution">
    <text evidence="1">The sequence shown here is derived from an EMBL/GenBank/DDBJ whole genome shotgun (WGS) entry which is preliminary data.</text>
</comment>
<evidence type="ECO:0000313" key="2">
    <source>
        <dbReference type="Proteomes" id="UP001159363"/>
    </source>
</evidence>
<name>A0ABQ9GTR2_9NEOP</name>
<sequence length="99" mass="11200">MLDCEGKKEKLSRKWPPRTRMTEHEQLCSPIPNPDFFGNYTIFKDGGATVAERLACYPPTKAIRVQSRPGYPDFCMWESCRTMPLVGGFSWGSPVSPTI</sequence>